<evidence type="ECO:0000313" key="3">
    <source>
        <dbReference type="Proteomes" id="UP001153269"/>
    </source>
</evidence>
<feature type="region of interest" description="Disordered" evidence="1">
    <location>
        <begin position="1"/>
        <end position="27"/>
    </location>
</feature>
<gene>
    <name evidence="2" type="ORF">PLEPLA_LOCUS28169</name>
</gene>
<evidence type="ECO:0000256" key="1">
    <source>
        <dbReference type="SAM" id="MobiDB-lite"/>
    </source>
</evidence>
<dbReference type="Proteomes" id="UP001153269">
    <property type="component" value="Unassembled WGS sequence"/>
</dbReference>
<organism evidence="2 3">
    <name type="scientific">Pleuronectes platessa</name>
    <name type="common">European plaice</name>
    <dbReference type="NCBI Taxonomy" id="8262"/>
    <lineage>
        <taxon>Eukaryota</taxon>
        <taxon>Metazoa</taxon>
        <taxon>Chordata</taxon>
        <taxon>Craniata</taxon>
        <taxon>Vertebrata</taxon>
        <taxon>Euteleostomi</taxon>
        <taxon>Actinopterygii</taxon>
        <taxon>Neopterygii</taxon>
        <taxon>Teleostei</taxon>
        <taxon>Neoteleostei</taxon>
        <taxon>Acanthomorphata</taxon>
        <taxon>Carangaria</taxon>
        <taxon>Pleuronectiformes</taxon>
        <taxon>Pleuronectoidei</taxon>
        <taxon>Pleuronectidae</taxon>
        <taxon>Pleuronectes</taxon>
    </lineage>
</organism>
<proteinExistence type="predicted"/>
<sequence>MEAEAAAGRVTHTQEEDNSVKTPGHMAEQHADVWIRKGQRDGGKPVAAARVHLGHPCTASAKRAQAQILAVVLIAQYMSIPPIIRYHWLMTLHTCPVTVRR</sequence>
<name>A0A9N7UVW7_PLEPL</name>
<dbReference type="EMBL" id="CADEAL010002447">
    <property type="protein sequence ID" value="CAB1440403.1"/>
    <property type="molecule type" value="Genomic_DNA"/>
</dbReference>
<reference evidence="2" key="1">
    <citation type="submission" date="2020-03" db="EMBL/GenBank/DDBJ databases">
        <authorList>
            <person name="Weist P."/>
        </authorList>
    </citation>
    <scope>NUCLEOTIDE SEQUENCE</scope>
</reference>
<dbReference type="AlphaFoldDB" id="A0A9N7UVW7"/>
<evidence type="ECO:0000313" key="2">
    <source>
        <dbReference type="EMBL" id="CAB1440403.1"/>
    </source>
</evidence>
<comment type="caution">
    <text evidence="2">The sequence shown here is derived from an EMBL/GenBank/DDBJ whole genome shotgun (WGS) entry which is preliminary data.</text>
</comment>
<accession>A0A9N7UVW7</accession>
<protein>
    <submittedName>
        <fullName evidence="2">Uncharacterized protein</fullName>
    </submittedName>
</protein>
<keyword evidence="3" id="KW-1185">Reference proteome</keyword>